<feature type="transmembrane region" description="Helical" evidence="6">
    <location>
        <begin position="57"/>
        <end position="78"/>
    </location>
</feature>
<keyword evidence="3 6" id="KW-1133">Transmembrane helix</keyword>
<evidence type="ECO:0000256" key="1">
    <source>
        <dbReference type="ARBA" id="ARBA00004173"/>
    </source>
</evidence>
<feature type="transmembrane region" description="Helical" evidence="6">
    <location>
        <begin position="27"/>
        <end position="45"/>
    </location>
</feature>
<sequence length="151" mass="17297">MEARKKELNGQQALSERLGSWANRNQFSIVFGSWAACLGASWHLLNRNPYLTKAQKLVQARVIAQGLTVAMVVVAIALQNRSKNGSHTLELQEQWRDMMDAEEEYLDEQGLEQRGVPAAHRRASPQFLDHRDMRQKATDQLKKWQGQEVQQ</sequence>
<gene>
    <name evidence="8" type="ORF">PRZ48_013871</name>
</gene>
<feature type="domain" description="HIG1" evidence="7">
    <location>
        <begin position="1"/>
        <end position="90"/>
    </location>
</feature>
<name>A0ABR0E2H4_ZASCE</name>
<keyword evidence="2 6" id="KW-0812">Transmembrane</keyword>
<dbReference type="EMBL" id="JAXOVC010000012">
    <property type="protein sequence ID" value="KAK4495539.1"/>
    <property type="molecule type" value="Genomic_DNA"/>
</dbReference>
<evidence type="ECO:0000256" key="6">
    <source>
        <dbReference type="SAM" id="Phobius"/>
    </source>
</evidence>
<evidence type="ECO:0000259" key="7">
    <source>
        <dbReference type="PROSITE" id="PS51503"/>
    </source>
</evidence>
<organism evidence="8 9">
    <name type="scientific">Zasmidium cellare</name>
    <name type="common">Wine cellar mold</name>
    <name type="synonym">Racodium cellare</name>
    <dbReference type="NCBI Taxonomy" id="395010"/>
    <lineage>
        <taxon>Eukaryota</taxon>
        <taxon>Fungi</taxon>
        <taxon>Dikarya</taxon>
        <taxon>Ascomycota</taxon>
        <taxon>Pezizomycotina</taxon>
        <taxon>Dothideomycetes</taxon>
        <taxon>Dothideomycetidae</taxon>
        <taxon>Mycosphaerellales</taxon>
        <taxon>Mycosphaerellaceae</taxon>
        <taxon>Zasmidium</taxon>
    </lineage>
</organism>
<reference evidence="8 9" key="1">
    <citation type="journal article" date="2023" name="G3 (Bethesda)">
        <title>A chromosome-level genome assembly of Zasmidium syzygii isolated from banana leaves.</title>
        <authorList>
            <person name="van Westerhoven A.C."/>
            <person name="Mehrabi R."/>
            <person name="Talebi R."/>
            <person name="Steentjes M.B.F."/>
            <person name="Corcolon B."/>
            <person name="Chong P.A."/>
            <person name="Kema G.H.J."/>
            <person name="Seidl M.F."/>
        </authorList>
    </citation>
    <scope>NUCLEOTIDE SEQUENCE [LARGE SCALE GENOMIC DNA]</scope>
    <source>
        <strain evidence="8 9">P124</strain>
    </source>
</reference>
<protein>
    <recommendedName>
        <fullName evidence="7">HIG1 domain-containing protein</fullName>
    </recommendedName>
</protein>
<evidence type="ECO:0000256" key="5">
    <source>
        <dbReference type="SAM" id="MobiDB-lite"/>
    </source>
</evidence>
<dbReference type="PROSITE" id="PS51503">
    <property type="entry name" value="HIG1"/>
    <property type="match status" value="1"/>
</dbReference>
<dbReference type="InterPro" id="IPR040153">
    <property type="entry name" value="Rcf2"/>
</dbReference>
<evidence type="ECO:0000313" key="9">
    <source>
        <dbReference type="Proteomes" id="UP001305779"/>
    </source>
</evidence>
<dbReference type="InterPro" id="IPR007667">
    <property type="entry name" value="Hypoxia_induced_domain"/>
</dbReference>
<proteinExistence type="predicted"/>
<dbReference type="Pfam" id="PF04588">
    <property type="entry name" value="HIG_1_N"/>
    <property type="match status" value="1"/>
</dbReference>
<comment type="subcellular location">
    <subcellularLocation>
        <location evidence="1">Mitochondrion</location>
    </subcellularLocation>
</comment>
<dbReference type="Proteomes" id="UP001305779">
    <property type="component" value="Unassembled WGS sequence"/>
</dbReference>
<evidence type="ECO:0000313" key="8">
    <source>
        <dbReference type="EMBL" id="KAK4495539.1"/>
    </source>
</evidence>
<feature type="region of interest" description="Disordered" evidence="5">
    <location>
        <begin position="112"/>
        <end position="131"/>
    </location>
</feature>
<keyword evidence="4 6" id="KW-0472">Membrane</keyword>
<comment type="caution">
    <text evidence="8">The sequence shown here is derived from an EMBL/GenBank/DDBJ whole genome shotgun (WGS) entry which is preliminary data.</text>
</comment>
<evidence type="ECO:0000256" key="2">
    <source>
        <dbReference type="ARBA" id="ARBA00022692"/>
    </source>
</evidence>
<keyword evidence="9" id="KW-1185">Reference proteome</keyword>
<dbReference type="PANTHER" id="PTHR28018:SF3">
    <property type="entry name" value="RESPIRATORY SUPERCOMPLEX FACTOR 2, MITOCHONDRIAL"/>
    <property type="match status" value="1"/>
</dbReference>
<evidence type="ECO:0000256" key="4">
    <source>
        <dbReference type="ARBA" id="ARBA00023136"/>
    </source>
</evidence>
<evidence type="ECO:0000256" key="3">
    <source>
        <dbReference type="ARBA" id="ARBA00022989"/>
    </source>
</evidence>
<accession>A0ABR0E2H4</accession>
<dbReference type="PANTHER" id="PTHR28018">
    <property type="entry name" value="RESPIRATORY SUPERCOMPLEX FACTOR 2, MITOCHONDRIAL"/>
    <property type="match status" value="1"/>
</dbReference>